<feature type="chain" id="PRO_5026928000" evidence="5">
    <location>
        <begin position="17"/>
        <end position="246"/>
    </location>
</feature>
<evidence type="ECO:0000256" key="5">
    <source>
        <dbReference type="SAM" id="SignalP"/>
    </source>
</evidence>
<name>A0A6M8HVX2_9PROT</name>
<dbReference type="CDD" id="cd03023">
    <property type="entry name" value="DsbA_Com1_like"/>
    <property type="match status" value="1"/>
</dbReference>
<dbReference type="PANTHER" id="PTHR13887:SF14">
    <property type="entry name" value="DISULFIDE BOND FORMATION PROTEIN D"/>
    <property type="match status" value="1"/>
</dbReference>
<dbReference type="Proteomes" id="UP000500767">
    <property type="component" value="Chromosome"/>
</dbReference>
<reference evidence="7 8" key="1">
    <citation type="journal article" date="2014" name="World J. Microbiol. Biotechnol.">
        <title>Biodiversity and physiological characteristics of Antarctic and Arctic lichens-associated bacteria.</title>
        <authorList>
            <person name="Lee Y.M."/>
            <person name="Kim E.H."/>
            <person name="Lee H.K."/>
            <person name="Hong S.G."/>
        </authorList>
    </citation>
    <scope>NUCLEOTIDE SEQUENCE [LARGE SCALE GENOMIC DNA]</scope>
    <source>
        <strain evidence="7 8">PAMC 26569</strain>
    </source>
</reference>
<dbReference type="KEGG" id="lck:HN018_15035"/>
<dbReference type="PANTHER" id="PTHR13887">
    <property type="entry name" value="GLUTATHIONE S-TRANSFERASE KAPPA"/>
    <property type="match status" value="1"/>
</dbReference>
<dbReference type="InterPro" id="IPR001853">
    <property type="entry name" value="DSBA-like_thioredoxin_dom"/>
</dbReference>
<organism evidence="7 8">
    <name type="scientific">Lichenicola cladoniae</name>
    <dbReference type="NCBI Taxonomy" id="1484109"/>
    <lineage>
        <taxon>Bacteria</taxon>
        <taxon>Pseudomonadati</taxon>
        <taxon>Pseudomonadota</taxon>
        <taxon>Alphaproteobacteria</taxon>
        <taxon>Acetobacterales</taxon>
        <taxon>Acetobacteraceae</taxon>
        <taxon>Lichenicola</taxon>
    </lineage>
</organism>
<evidence type="ECO:0000256" key="2">
    <source>
        <dbReference type="ARBA" id="ARBA00023002"/>
    </source>
</evidence>
<dbReference type="Pfam" id="PF01323">
    <property type="entry name" value="DSBA"/>
    <property type="match status" value="1"/>
</dbReference>
<evidence type="ECO:0000256" key="4">
    <source>
        <dbReference type="ARBA" id="ARBA00023284"/>
    </source>
</evidence>
<dbReference type="GO" id="GO:0016491">
    <property type="term" value="F:oxidoreductase activity"/>
    <property type="evidence" value="ECO:0007669"/>
    <property type="project" value="UniProtKB-KW"/>
</dbReference>
<dbReference type="SUPFAM" id="SSF52833">
    <property type="entry name" value="Thioredoxin-like"/>
    <property type="match status" value="1"/>
</dbReference>
<evidence type="ECO:0000259" key="6">
    <source>
        <dbReference type="PROSITE" id="PS51352"/>
    </source>
</evidence>
<dbReference type="AlphaFoldDB" id="A0A6M8HVX2"/>
<keyword evidence="4" id="KW-0676">Redox-active center</keyword>
<dbReference type="PROSITE" id="PS51352">
    <property type="entry name" value="THIOREDOXIN_2"/>
    <property type="match status" value="1"/>
</dbReference>
<keyword evidence="3" id="KW-1015">Disulfide bond</keyword>
<dbReference type="InterPro" id="IPR036249">
    <property type="entry name" value="Thioredoxin-like_sf"/>
</dbReference>
<evidence type="ECO:0000256" key="3">
    <source>
        <dbReference type="ARBA" id="ARBA00023157"/>
    </source>
</evidence>
<accession>A0A6M8HVX2</accession>
<dbReference type="EMBL" id="CP053708">
    <property type="protein sequence ID" value="QKE92683.1"/>
    <property type="molecule type" value="Genomic_DNA"/>
</dbReference>
<sequence length="246" mass="25474">MMAGLLATMLAGPAMADAVPAGTGGFSPAQRAEIVAVVRNALKTDPTILGDAIIALRASAQQKEDVDAGSAVRANGAALNGQPGDAILGNPSGDVTLVEFYDPRCPYCRKVLPDLDGLLAADRKVRLIEKLIPILGPNSVLDAQAIQAAMLQGKYKSMQQALMSDSGAPGPDRIKTLAASAGLDVPRLLRDMKSDKVNAVLEANTGLAHTLHLTGTPSFIIGDQVIPGAIDLADLRQAVAARRAAR</sequence>
<keyword evidence="8" id="KW-1185">Reference proteome</keyword>
<keyword evidence="2" id="KW-0560">Oxidoreductase</keyword>
<proteinExistence type="predicted"/>
<feature type="domain" description="Thioredoxin" evidence="6">
    <location>
        <begin position="57"/>
        <end position="244"/>
    </location>
</feature>
<protein>
    <submittedName>
        <fullName evidence="7">DsbA family protein</fullName>
    </submittedName>
</protein>
<keyword evidence="1 5" id="KW-0732">Signal</keyword>
<evidence type="ECO:0000313" key="7">
    <source>
        <dbReference type="EMBL" id="QKE92683.1"/>
    </source>
</evidence>
<evidence type="ECO:0000256" key="1">
    <source>
        <dbReference type="ARBA" id="ARBA00022729"/>
    </source>
</evidence>
<evidence type="ECO:0000313" key="8">
    <source>
        <dbReference type="Proteomes" id="UP000500767"/>
    </source>
</evidence>
<feature type="signal peptide" evidence="5">
    <location>
        <begin position="1"/>
        <end position="16"/>
    </location>
</feature>
<gene>
    <name evidence="7" type="ORF">HN018_15035</name>
</gene>
<dbReference type="Gene3D" id="3.40.30.10">
    <property type="entry name" value="Glutaredoxin"/>
    <property type="match status" value="1"/>
</dbReference>
<dbReference type="InterPro" id="IPR013766">
    <property type="entry name" value="Thioredoxin_domain"/>
</dbReference>